<dbReference type="Pfam" id="PF00072">
    <property type="entry name" value="Response_reg"/>
    <property type="match status" value="1"/>
</dbReference>
<dbReference type="PANTHER" id="PTHR44520:SF2">
    <property type="entry name" value="RESPONSE REGULATOR RCP1"/>
    <property type="match status" value="1"/>
</dbReference>
<comment type="caution">
    <text evidence="3">The sequence shown here is derived from an EMBL/GenBank/DDBJ whole genome shotgun (WGS) entry which is preliminary data.</text>
</comment>
<evidence type="ECO:0000259" key="2">
    <source>
        <dbReference type="PROSITE" id="PS50110"/>
    </source>
</evidence>
<dbReference type="EMBL" id="SJPO01000001">
    <property type="protein sequence ID" value="TWT85391.1"/>
    <property type="molecule type" value="Genomic_DNA"/>
</dbReference>
<name>A0A5C5ZEX1_9BACT</name>
<gene>
    <name evidence="3" type="primary">hssR</name>
    <name evidence="3" type="ORF">Pla123a_01980</name>
</gene>
<dbReference type="Gene3D" id="3.40.50.2300">
    <property type="match status" value="1"/>
</dbReference>
<evidence type="ECO:0000256" key="1">
    <source>
        <dbReference type="PROSITE-ProRule" id="PRU00169"/>
    </source>
</evidence>
<dbReference type="PANTHER" id="PTHR44520">
    <property type="entry name" value="RESPONSE REGULATOR RCP1-RELATED"/>
    <property type="match status" value="1"/>
</dbReference>
<organism evidence="3 4">
    <name type="scientific">Posidoniimonas polymericola</name>
    <dbReference type="NCBI Taxonomy" id="2528002"/>
    <lineage>
        <taxon>Bacteria</taxon>
        <taxon>Pseudomonadati</taxon>
        <taxon>Planctomycetota</taxon>
        <taxon>Planctomycetia</taxon>
        <taxon>Pirellulales</taxon>
        <taxon>Lacipirellulaceae</taxon>
        <taxon>Posidoniimonas</taxon>
    </lineage>
</organism>
<dbReference type="InterPro" id="IPR001789">
    <property type="entry name" value="Sig_transdc_resp-reg_receiver"/>
</dbReference>
<evidence type="ECO:0000313" key="4">
    <source>
        <dbReference type="Proteomes" id="UP000318478"/>
    </source>
</evidence>
<dbReference type="RefSeq" id="WP_146583658.1">
    <property type="nucleotide sequence ID" value="NZ_SJPO01000001.1"/>
</dbReference>
<feature type="modified residue" description="4-aspartylphosphate" evidence="1">
    <location>
        <position position="62"/>
    </location>
</feature>
<dbReference type="InterPro" id="IPR011006">
    <property type="entry name" value="CheY-like_superfamily"/>
</dbReference>
<accession>A0A5C5ZEX1</accession>
<dbReference type="SUPFAM" id="SSF52172">
    <property type="entry name" value="CheY-like"/>
    <property type="match status" value="1"/>
</dbReference>
<dbReference type="SMART" id="SM00448">
    <property type="entry name" value="REC"/>
    <property type="match status" value="1"/>
</dbReference>
<dbReference type="AlphaFoldDB" id="A0A5C5ZEX1"/>
<dbReference type="OrthoDB" id="9786548at2"/>
<sequence length="134" mass="14564">MHDCPLAFVDDDPTELLLARKYLQRSGLDVPMLEFTSGEAFLGHIDRAAAGDGPMPRVALVDIRMPGMNGFEVLERLRSRPGSDGAPRVVMFSNSDDPRDIERALTSGADDYAVKPDSGEAFLELLQSLVAQCA</sequence>
<protein>
    <submittedName>
        <fullName evidence="3">Heme response regulator HssR</fullName>
    </submittedName>
</protein>
<dbReference type="Proteomes" id="UP000318478">
    <property type="component" value="Unassembled WGS sequence"/>
</dbReference>
<keyword evidence="4" id="KW-1185">Reference proteome</keyword>
<reference evidence="3 4" key="1">
    <citation type="submission" date="2019-02" db="EMBL/GenBank/DDBJ databases">
        <title>Deep-cultivation of Planctomycetes and their phenomic and genomic characterization uncovers novel biology.</title>
        <authorList>
            <person name="Wiegand S."/>
            <person name="Jogler M."/>
            <person name="Boedeker C."/>
            <person name="Pinto D."/>
            <person name="Vollmers J."/>
            <person name="Rivas-Marin E."/>
            <person name="Kohn T."/>
            <person name="Peeters S.H."/>
            <person name="Heuer A."/>
            <person name="Rast P."/>
            <person name="Oberbeckmann S."/>
            <person name="Bunk B."/>
            <person name="Jeske O."/>
            <person name="Meyerdierks A."/>
            <person name="Storesund J.E."/>
            <person name="Kallscheuer N."/>
            <person name="Luecker S."/>
            <person name="Lage O.M."/>
            <person name="Pohl T."/>
            <person name="Merkel B.J."/>
            <person name="Hornburger P."/>
            <person name="Mueller R.-W."/>
            <person name="Bruemmer F."/>
            <person name="Labrenz M."/>
            <person name="Spormann A.M."/>
            <person name="Op Den Camp H."/>
            <person name="Overmann J."/>
            <person name="Amann R."/>
            <person name="Jetten M.S.M."/>
            <person name="Mascher T."/>
            <person name="Medema M.H."/>
            <person name="Devos D.P."/>
            <person name="Kaster A.-K."/>
            <person name="Ovreas L."/>
            <person name="Rohde M."/>
            <person name="Galperin M.Y."/>
            <person name="Jogler C."/>
        </authorList>
    </citation>
    <scope>NUCLEOTIDE SEQUENCE [LARGE SCALE GENOMIC DNA]</scope>
    <source>
        <strain evidence="3 4">Pla123a</strain>
    </source>
</reference>
<feature type="domain" description="Response regulatory" evidence="2">
    <location>
        <begin position="5"/>
        <end position="130"/>
    </location>
</feature>
<dbReference type="InterPro" id="IPR052893">
    <property type="entry name" value="TCS_response_regulator"/>
</dbReference>
<proteinExistence type="predicted"/>
<keyword evidence="1" id="KW-0597">Phosphoprotein</keyword>
<dbReference type="PROSITE" id="PS50110">
    <property type="entry name" value="RESPONSE_REGULATORY"/>
    <property type="match status" value="1"/>
</dbReference>
<evidence type="ECO:0000313" key="3">
    <source>
        <dbReference type="EMBL" id="TWT85391.1"/>
    </source>
</evidence>
<dbReference type="GO" id="GO:0000160">
    <property type="term" value="P:phosphorelay signal transduction system"/>
    <property type="evidence" value="ECO:0007669"/>
    <property type="project" value="InterPro"/>
</dbReference>